<evidence type="ECO:0000256" key="1">
    <source>
        <dbReference type="ARBA" id="ARBA00022723"/>
    </source>
</evidence>
<gene>
    <name evidence="11" type="ORF">DAPPUDRAFT_314623</name>
</gene>
<dbReference type="EMBL" id="GL732534">
    <property type="protein sequence ID" value="EFX84735.1"/>
    <property type="molecule type" value="Genomic_DNA"/>
</dbReference>
<feature type="domain" description="MYND-type" evidence="10">
    <location>
        <begin position="1045"/>
        <end position="1083"/>
    </location>
</feature>
<dbReference type="AlphaFoldDB" id="E9G6X9"/>
<dbReference type="SUPFAM" id="SSF144232">
    <property type="entry name" value="HIT/MYND zinc finger-like"/>
    <property type="match status" value="1"/>
</dbReference>
<evidence type="ECO:0000313" key="11">
    <source>
        <dbReference type="EMBL" id="EFX84735.1"/>
    </source>
</evidence>
<keyword evidence="4" id="KW-0805">Transcription regulation</keyword>
<dbReference type="OrthoDB" id="5282002at2759"/>
<dbReference type="Gene3D" id="6.10.140.2220">
    <property type="match status" value="1"/>
</dbReference>
<dbReference type="KEGG" id="dpx:DAPPUDRAFT_314623"/>
<keyword evidence="5" id="KW-0238">DNA-binding</keyword>
<dbReference type="GO" id="GO:0006357">
    <property type="term" value="P:regulation of transcription by RNA polymerase II"/>
    <property type="evidence" value="ECO:0000318"/>
    <property type="project" value="GO_Central"/>
</dbReference>
<dbReference type="PANTHER" id="PTHR10237:SF1">
    <property type="entry name" value="DEFORMED EPIDERMAL AUTOREGULATORY FACTOR 1 HOMOLOG"/>
    <property type="match status" value="1"/>
</dbReference>
<evidence type="ECO:0000256" key="7">
    <source>
        <dbReference type="ARBA" id="ARBA00023242"/>
    </source>
</evidence>
<dbReference type="PhylomeDB" id="E9G6X9"/>
<dbReference type="Pfam" id="PF01753">
    <property type="entry name" value="zf-MYND"/>
    <property type="match status" value="1"/>
</dbReference>
<dbReference type="InterPro" id="IPR024119">
    <property type="entry name" value="TF_DEAF-1"/>
</dbReference>
<dbReference type="HOGENOM" id="CLU_007156_0_0_1"/>
<dbReference type="Pfam" id="PF14737">
    <property type="entry name" value="DUF4470"/>
    <property type="match status" value="1"/>
</dbReference>
<dbReference type="GO" id="GO:0005634">
    <property type="term" value="C:nucleus"/>
    <property type="evidence" value="ECO:0000318"/>
    <property type="project" value="GO_Central"/>
</dbReference>
<evidence type="ECO:0000256" key="5">
    <source>
        <dbReference type="ARBA" id="ARBA00023125"/>
    </source>
</evidence>
<dbReference type="GO" id="GO:0008270">
    <property type="term" value="F:zinc ion binding"/>
    <property type="evidence" value="ECO:0007669"/>
    <property type="project" value="UniProtKB-KW"/>
</dbReference>
<dbReference type="GO" id="GO:0000981">
    <property type="term" value="F:DNA-binding transcription factor activity, RNA polymerase II-specific"/>
    <property type="evidence" value="ECO:0000318"/>
    <property type="project" value="GO_Central"/>
</dbReference>
<keyword evidence="1" id="KW-0479">Metal-binding</keyword>
<dbReference type="InterPro" id="IPR027974">
    <property type="entry name" value="DUF4470"/>
</dbReference>
<name>E9G6X9_DAPPU</name>
<dbReference type="PANTHER" id="PTHR10237">
    <property type="entry name" value="DEFORMED EPIDERMAL AUTOREGULATORY FACTOR 1 HOMOLOG SUPPRESSIN"/>
    <property type="match status" value="1"/>
</dbReference>
<feature type="region of interest" description="Disordered" evidence="9">
    <location>
        <begin position="1180"/>
        <end position="1203"/>
    </location>
</feature>
<protein>
    <recommendedName>
        <fullName evidence="10">MYND-type domain-containing protein</fullName>
    </recommendedName>
</protein>
<dbReference type="STRING" id="6669.E9G6X9"/>
<evidence type="ECO:0000256" key="8">
    <source>
        <dbReference type="PROSITE-ProRule" id="PRU00134"/>
    </source>
</evidence>
<keyword evidence="3" id="KW-0862">Zinc</keyword>
<dbReference type="Proteomes" id="UP000000305">
    <property type="component" value="Unassembled WGS sequence"/>
</dbReference>
<keyword evidence="12" id="KW-1185">Reference proteome</keyword>
<evidence type="ECO:0000256" key="4">
    <source>
        <dbReference type="ARBA" id="ARBA00023015"/>
    </source>
</evidence>
<dbReference type="GO" id="GO:0003677">
    <property type="term" value="F:DNA binding"/>
    <property type="evidence" value="ECO:0007669"/>
    <property type="project" value="UniProtKB-KW"/>
</dbReference>
<evidence type="ECO:0000313" key="12">
    <source>
        <dbReference type="Proteomes" id="UP000000305"/>
    </source>
</evidence>
<proteinExistence type="predicted"/>
<dbReference type="InterPro" id="IPR002893">
    <property type="entry name" value="Znf_MYND"/>
</dbReference>
<evidence type="ECO:0000256" key="9">
    <source>
        <dbReference type="SAM" id="MobiDB-lite"/>
    </source>
</evidence>
<reference evidence="11 12" key="1">
    <citation type="journal article" date="2011" name="Science">
        <title>The ecoresponsive genome of Daphnia pulex.</title>
        <authorList>
            <person name="Colbourne J.K."/>
            <person name="Pfrender M.E."/>
            <person name="Gilbert D."/>
            <person name="Thomas W.K."/>
            <person name="Tucker A."/>
            <person name="Oakley T.H."/>
            <person name="Tokishita S."/>
            <person name="Aerts A."/>
            <person name="Arnold G.J."/>
            <person name="Basu M.K."/>
            <person name="Bauer D.J."/>
            <person name="Caceres C.E."/>
            <person name="Carmel L."/>
            <person name="Casola C."/>
            <person name="Choi J.H."/>
            <person name="Detter J.C."/>
            <person name="Dong Q."/>
            <person name="Dusheyko S."/>
            <person name="Eads B.D."/>
            <person name="Frohlich T."/>
            <person name="Geiler-Samerotte K.A."/>
            <person name="Gerlach D."/>
            <person name="Hatcher P."/>
            <person name="Jogdeo S."/>
            <person name="Krijgsveld J."/>
            <person name="Kriventseva E.V."/>
            <person name="Kultz D."/>
            <person name="Laforsch C."/>
            <person name="Lindquist E."/>
            <person name="Lopez J."/>
            <person name="Manak J.R."/>
            <person name="Muller J."/>
            <person name="Pangilinan J."/>
            <person name="Patwardhan R.P."/>
            <person name="Pitluck S."/>
            <person name="Pritham E.J."/>
            <person name="Rechtsteiner A."/>
            <person name="Rho M."/>
            <person name="Rogozin I.B."/>
            <person name="Sakarya O."/>
            <person name="Salamov A."/>
            <person name="Schaack S."/>
            <person name="Shapiro H."/>
            <person name="Shiga Y."/>
            <person name="Skalitzky C."/>
            <person name="Smith Z."/>
            <person name="Souvorov A."/>
            <person name="Sung W."/>
            <person name="Tang Z."/>
            <person name="Tsuchiya D."/>
            <person name="Tu H."/>
            <person name="Vos H."/>
            <person name="Wang M."/>
            <person name="Wolf Y.I."/>
            <person name="Yamagata H."/>
            <person name="Yamada T."/>
            <person name="Ye Y."/>
            <person name="Shaw J.R."/>
            <person name="Andrews J."/>
            <person name="Crease T.J."/>
            <person name="Tang H."/>
            <person name="Lucas S.M."/>
            <person name="Robertson H.M."/>
            <person name="Bork P."/>
            <person name="Koonin E.V."/>
            <person name="Zdobnov E.M."/>
            <person name="Grigoriev I.V."/>
            <person name="Lynch M."/>
            <person name="Boore J.L."/>
        </authorList>
    </citation>
    <scope>NUCLEOTIDE SEQUENCE [LARGE SCALE GENOMIC DNA]</scope>
</reference>
<evidence type="ECO:0000259" key="10">
    <source>
        <dbReference type="PROSITE" id="PS50865"/>
    </source>
</evidence>
<dbReference type="InParanoid" id="E9G6X9"/>
<organism evidence="11 12">
    <name type="scientific">Daphnia pulex</name>
    <name type="common">Water flea</name>
    <dbReference type="NCBI Taxonomy" id="6669"/>
    <lineage>
        <taxon>Eukaryota</taxon>
        <taxon>Metazoa</taxon>
        <taxon>Ecdysozoa</taxon>
        <taxon>Arthropoda</taxon>
        <taxon>Crustacea</taxon>
        <taxon>Branchiopoda</taxon>
        <taxon>Diplostraca</taxon>
        <taxon>Cladocera</taxon>
        <taxon>Anomopoda</taxon>
        <taxon>Daphniidae</taxon>
        <taxon>Daphnia</taxon>
    </lineage>
</organism>
<keyword evidence="2 8" id="KW-0863">Zinc-finger</keyword>
<evidence type="ECO:0000256" key="3">
    <source>
        <dbReference type="ARBA" id="ARBA00022833"/>
    </source>
</evidence>
<sequence>MEIFISPARRRMVENNPLYFPFGGKQSRNILRDFKGSMSKQIQVLFLNCQDLKNVLCTVASKINISDFWHIHLNHSCPVSLARNILFLKVISSDCFNVENVKDLSYLWDLWYNFQWPKSTLDRFTADIKELLETFERNNLCSEFCFSMEGYQLDELLSIWKGWLLALTSSLTQSSKSDKILKERTQFLTGTGEEHIMSNFIMMKFPGFKRRVYTGDLDELVSLRETAMDIEEYPASLKRKLVQETKHYFESGNCSLGKIVERSALNPTLLEPDTLCWRIDGSSCPFDSYLPLSLNELETTNSVECVATRYCQTALKELVKNYKKFKNNVQIHFRWTEDLKICHTGTNLKFDVIDCSTLADDVGLANVILSGRELLNTHSPDALLITVTSDWSKTSLTVAKYVEESLCAPISMVPTIYGLRLADAIELGSAILQERENPPTTINWHPVPQFENVSLVVSPSLERCMKNLEKMCYFIENEEDKMPLDKYCLDKYLTPLTLDFVASRLAEKAGKQEGDRRMKFFQSKLPRQFSLAQKTLNDWAERRPVSLVTSAQFLSPDLTRLFNENKTFKSPNLRILLVPSLQYVNKMRQIHRTVQSSQLSEKQKEDELQNYFPLNWAKKMSDVHYIDNLFLNYMKNPDGSFNSVYAAFLLPRDHGLNNTHCGVLIDLVTGLSLMFLGFVKDFRQVVFENPNFTTKRFSPPPSDVILKEPCMKAVNCQESEDDYTVQISIQTKEDPKDLSISTDQQLPCEAGHRVTLCLTQPEGMKPFTMCFPHAFLAGCIEATLRRSDRSIRLVLKKALREPWPCHFNEKPKLNVDQLSVWKEPNPDDPVSRIMIHISGTMDVKSIRSSWESAYDLSKFSNLPPLRTVRIATSSIFVNSESGKEFFNVATIHDQQNPLFSIRVHLPVKVTPLGSPMIVITVLDHHHAKKLIANGNLQAKQFQEDYQRIFNRRRNRQPFSLWTTSEDATLLLRYVLRINAAKMKPSLWQEENVPLGKFSPFLASFISPLYLDNQYQENGEEVKAEKIKINLFKKEHNIPLCDPSVCARCMRRSAKLKRCSRCKAVKYCTVDCQKADWSTHKACCVVPNTENETMDKIKELVDLMMNSTTFEVFVGTDLQSARDQQIKWPNPYCKFESCLPTPSKTKEFLFARPIPISSNVNLQKERHVKLVMQWCRGWTHPQQRQPAKGKAHPSPETSTCKRTFEGHGDHYIKRVMQ</sequence>
<evidence type="ECO:0000256" key="6">
    <source>
        <dbReference type="ARBA" id="ARBA00023163"/>
    </source>
</evidence>
<keyword evidence="6" id="KW-0804">Transcription</keyword>
<accession>E9G6X9</accession>
<dbReference type="PROSITE" id="PS50865">
    <property type="entry name" value="ZF_MYND_2"/>
    <property type="match status" value="1"/>
</dbReference>
<evidence type="ECO:0000256" key="2">
    <source>
        <dbReference type="ARBA" id="ARBA00022771"/>
    </source>
</evidence>
<keyword evidence="7" id="KW-0539">Nucleus</keyword>